<dbReference type="AlphaFoldDB" id="K2GF52"/>
<dbReference type="EMBL" id="AMFJ01000263">
    <property type="protein sequence ID" value="EKE28939.1"/>
    <property type="molecule type" value="Genomic_DNA"/>
</dbReference>
<evidence type="ECO:0000313" key="1">
    <source>
        <dbReference type="EMBL" id="EKE28939.1"/>
    </source>
</evidence>
<gene>
    <name evidence="1" type="ORF">ACD_2C00263G0005</name>
</gene>
<accession>K2GF52</accession>
<sequence>MQIITPHPIMDEELWFDLDKLYLTNEKIYVNFCINCLLMAYLST</sequence>
<protein>
    <submittedName>
        <fullName evidence="1">Uncharacterized protein</fullName>
    </submittedName>
</protein>
<reference evidence="1" key="1">
    <citation type="journal article" date="2012" name="Science">
        <title>Fermentation, hydrogen, and sulfur metabolism in multiple uncultivated bacterial phyla.</title>
        <authorList>
            <person name="Wrighton K.C."/>
            <person name="Thomas B.C."/>
            <person name="Sharon I."/>
            <person name="Miller C.S."/>
            <person name="Castelle C.J."/>
            <person name="VerBerkmoes N.C."/>
            <person name="Wilkins M.J."/>
            <person name="Hettich R.L."/>
            <person name="Lipton M.S."/>
            <person name="Williams K.H."/>
            <person name="Long P.E."/>
            <person name="Banfield J.F."/>
        </authorList>
    </citation>
    <scope>NUCLEOTIDE SEQUENCE [LARGE SCALE GENOMIC DNA]</scope>
</reference>
<name>K2GF52_9BACT</name>
<comment type="caution">
    <text evidence="1">The sequence shown here is derived from an EMBL/GenBank/DDBJ whole genome shotgun (WGS) entry which is preliminary data.</text>
</comment>
<organism evidence="1">
    <name type="scientific">uncultured bacterium</name>
    <name type="common">gcode 4</name>
    <dbReference type="NCBI Taxonomy" id="1234023"/>
    <lineage>
        <taxon>Bacteria</taxon>
        <taxon>environmental samples</taxon>
    </lineage>
</organism>
<proteinExistence type="predicted"/>